<dbReference type="AlphaFoldDB" id="A0A655PLG2"/>
<proteinExistence type="predicted"/>
<accession>A0A655PLG2</accession>
<reference evidence="1 2" key="1">
    <citation type="submission" date="2015-07" db="EMBL/GenBank/DDBJ databases">
        <authorList>
            <consortium name="Pathogen Informatics"/>
        </authorList>
    </citation>
    <scope>NUCLEOTIDE SEQUENCE [LARGE SCALE GENOMIC DNA]</scope>
    <source>
        <strain evidence="1 2">A51</strain>
    </source>
</reference>
<dbReference type="Proteomes" id="UP000044806">
    <property type="component" value="Unassembled WGS sequence"/>
</dbReference>
<evidence type="ECO:0000313" key="2">
    <source>
        <dbReference type="Proteomes" id="UP000044806"/>
    </source>
</evidence>
<evidence type="ECO:0000313" key="1">
    <source>
        <dbReference type="EMBL" id="CSA18045.1"/>
    </source>
</evidence>
<dbReference type="EMBL" id="CWOW01000003">
    <property type="protein sequence ID" value="CSA18045.1"/>
    <property type="molecule type" value="Genomic_DNA"/>
</dbReference>
<gene>
    <name evidence="1" type="ORF">ERS013165_00973</name>
</gene>
<organism evidence="1 2">
    <name type="scientific">Vibrio cholerae</name>
    <dbReference type="NCBI Taxonomy" id="666"/>
    <lineage>
        <taxon>Bacteria</taxon>
        <taxon>Pseudomonadati</taxon>
        <taxon>Pseudomonadota</taxon>
        <taxon>Gammaproteobacteria</taxon>
        <taxon>Vibrionales</taxon>
        <taxon>Vibrionaceae</taxon>
        <taxon>Vibrio</taxon>
    </lineage>
</organism>
<name>A0A655PLG2_VIBCL</name>
<sequence length="86" mass="9997">MFRHRLTRGRGECRRNIEAVTFKWDQHRPAILHARYRAVGRTIVKSNKHLPTPTLKRKKAGDPIASLLLSLEEIVVFDTHSRRALT</sequence>
<protein>
    <submittedName>
        <fullName evidence="1">Uncharacterized protein</fullName>
    </submittedName>
</protein>